<dbReference type="GO" id="GO:0008270">
    <property type="term" value="F:zinc ion binding"/>
    <property type="evidence" value="ECO:0007669"/>
    <property type="project" value="UniProtKB-KW"/>
</dbReference>
<dbReference type="PROSITE" id="PS00028">
    <property type="entry name" value="ZINC_FINGER_C2H2_1"/>
    <property type="match status" value="10"/>
</dbReference>
<dbReference type="Proteomes" id="UP000828390">
    <property type="component" value="Unassembled WGS sequence"/>
</dbReference>
<evidence type="ECO:0000259" key="17">
    <source>
        <dbReference type="PROSITE" id="PS50280"/>
    </source>
</evidence>
<gene>
    <name evidence="18" type="ORF">DPMN_102890</name>
</gene>
<dbReference type="GO" id="GO:0005634">
    <property type="term" value="C:nucleus"/>
    <property type="evidence" value="ECO:0007669"/>
    <property type="project" value="UniProtKB-SubCell"/>
</dbReference>
<dbReference type="Gene3D" id="2.170.270.10">
    <property type="entry name" value="SET domain"/>
    <property type="match status" value="1"/>
</dbReference>
<comment type="similarity">
    <text evidence="2">Belongs to the krueppel C2H2-type zinc-finger protein family.</text>
</comment>
<dbReference type="PANTHER" id="PTHR24393">
    <property type="entry name" value="ZINC FINGER PROTEIN"/>
    <property type="match status" value="1"/>
</dbReference>
<evidence type="ECO:0000256" key="12">
    <source>
        <dbReference type="ARBA" id="ARBA00023163"/>
    </source>
</evidence>
<dbReference type="PROSITE" id="PS50280">
    <property type="entry name" value="SET"/>
    <property type="match status" value="1"/>
</dbReference>
<dbReference type="InterPro" id="IPR044417">
    <property type="entry name" value="PRDM7_9_PR-SET"/>
</dbReference>
<dbReference type="GO" id="GO:0000978">
    <property type="term" value="F:RNA polymerase II cis-regulatory region sequence-specific DNA binding"/>
    <property type="evidence" value="ECO:0007669"/>
    <property type="project" value="TreeGrafter"/>
</dbReference>
<dbReference type="FunFam" id="3.30.160.60:FF:000087">
    <property type="entry name" value="Zinc finger protein 354B"/>
    <property type="match status" value="1"/>
</dbReference>
<feature type="domain" description="C2H2-type" evidence="16">
    <location>
        <begin position="777"/>
        <end position="801"/>
    </location>
</feature>
<feature type="domain" description="C2H2-type" evidence="16">
    <location>
        <begin position="749"/>
        <end position="776"/>
    </location>
</feature>
<feature type="domain" description="C2H2-type" evidence="16">
    <location>
        <begin position="581"/>
        <end position="608"/>
    </location>
</feature>
<evidence type="ECO:0000313" key="19">
    <source>
        <dbReference type="Proteomes" id="UP000828390"/>
    </source>
</evidence>
<organism evidence="18 19">
    <name type="scientific">Dreissena polymorpha</name>
    <name type="common">Zebra mussel</name>
    <name type="synonym">Mytilus polymorpha</name>
    <dbReference type="NCBI Taxonomy" id="45954"/>
    <lineage>
        <taxon>Eukaryota</taxon>
        <taxon>Metazoa</taxon>
        <taxon>Spiralia</taxon>
        <taxon>Lophotrochozoa</taxon>
        <taxon>Mollusca</taxon>
        <taxon>Bivalvia</taxon>
        <taxon>Autobranchia</taxon>
        <taxon>Heteroconchia</taxon>
        <taxon>Euheterodonta</taxon>
        <taxon>Imparidentia</taxon>
        <taxon>Neoheterodontei</taxon>
        <taxon>Myida</taxon>
        <taxon>Dreissenoidea</taxon>
        <taxon>Dreissenidae</taxon>
        <taxon>Dreissena</taxon>
    </lineage>
</organism>
<dbReference type="FunFam" id="3.30.160.60:FF:002452">
    <property type="entry name" value="zinc finger protein 142 isoform X4"/>
    <property type="match status" value="1"/>
</dbReference>
<dbReference type="InterPro" id="IPR013087">
    <property type="entry name" value="Znf_C2H2_type"/>
</dbReference>
<feature type="domain" description="C2H2-type" evidence="16">
    <location>
        <begin position="609"/>
        <end position="636"/>
    </location>
</feature>
<keyword evidence="12" id="KW-0804">Transcription</keyword>
<dbReference type="PANTHER" id="PTHR24393:SF15">
    <property type="entry name" value="IP01243P-RELATED"/>
    <property type="match status" value="1"/>
</dbReference>
<feature type="domain" description="C2H2-type" evidence="16">
    <location>
        <begin position="525"/>
        <end position="552"/>
    </location>
</feature>
<evidence type="ECO:0000259" key="16">
    <source>
        <dbReference type="PROSITE" id="PS50157"/>
    </source>
</evidence>
<dbReference type="InterPro" id="IPR036236">
    <property type="entry name" value="Znf_C2H2_sf"/>
</dbReference>
<keyword evidence="10" id="KW-0805">Transcription regulation</keyword>
<evidence type="ECO:0000256" key="5">
    <source>
        <dbReference type="ARBA" id="ARBA00022691"/>
    </source>
</evidence>
<dbReference type="GO" id="GO:0032259">
    <property type="term" value="P:methylation"/>
    <property type="evidence" value="ECO:0007669"/>
    <property type="project" value="UniProtKB-KW"/>
</dbReference>
<evidence type="ECO:0000256" key="10">
    <source>
        <dbReference type="ARBA" id="ARBA00023015"/>
    </source>
</evidence>
<evidence type="ECO:0000256" key="3">
    <source>
        <dbReference type="ARBA" id="ARBA00022603"/>
    </source>
</evidence>
<accession>A0A9D4H7F3</accession>
<dbReference type="PROSITE" id="PS50157">
    <property type="entry name" value="ZINC_FINGER_C2H2_2"/>
    <property type="match status" value="10"/>
</dbReference>
<proteinExistence type="inferred from homology"/>
<feature type="region of interest" description="Disordered" evidence="15">
    <location>
        <begin position="299"/>
        <end position="318"/>
    </location>
</feature>
<keyword evidence="6" id="KW-0479">Metal-binding</keyword>
<feature type="domain" description="SET" evidence="17">
    <location>
        <begin position="370"/>
        <end position="485"/>
    </location>
</feature>
<comment type="subcellular location">
    <subcellularLocation>
        <location evidence="1">Nucleus</location>
    </subcellularLocation>
</comment>
<evidence type="ECO:0000256" key="14">
    <source>
        <dbReference type="PROSITE-ProRule" id="PRU00042"/>
    </source>
</evidence>
<feature type="domain" description="C2H2-type" evidence="16">
    <location>
        <begin position="693"/>
        <end position="720"/>
    </location>
</feature>
<dbReference type="InterPro" id="IPR001214">
    <property type="entry name" value="SET_dom"/>
</dbReference>
<evidence type="ECO:0000256" key="7">
    <source>
        <dbReference type="ARBA" id="ARBA00022737"/>
    </source>
</evidence>
<keyword evidence="7" id="KW-0677">Repeat</keyword>
<dbReference type="FunFam" id="3.30.160.60:FF:000670">
    <property type="entry name" value="zinc finger protein 22"/>
    <property type="match status" value="1"/>
</dbReference>
<keyword evidence="11" id="KW-0238">DNA-binding</keyword>
<comment type="caution">
    <text evidence="18">The sequence shown here is derived from an EMBL/GenBank/DDBJ whole genome shotgun (WGS) entry which is preliminary data.</text>
</comment>
<feature type="domain" description="C2H2-type" evidence="16">
    <location>
        <begin position="721"/>
        <end position="748"/>
    </location>
</feature>
<dbReference type="EMBL" id="JAIWYP010000004">
    <property type="protein sequence ID" value="KAH3829662.1"/>
    <property type="molecule type" value="Genomic_DNA"/>
</dbReference>
<keyword evidence="13" id="KW-0539">Nucleus</keyword>
<evidence type="ECO:0000256" key="15">
    <source>
        <dbReference type="SAM" id="MobiDB-lite"/>
    </source>
</evidence>
<dbReference type="SMART" id="SM00355">
    <property type="entry name" value="ZnF_C2H2"/>
    <property type="match status" value="10"/>
</dbReference>
<dbReference type="InterPro" id="IPR046341">
    <property type="entry name" value="SET_dom_sf"/>
</dbReference>
<dbReference type="FunFam" id="3.30.160.60:FF:002343">
    <property type="entry name" value="Zinc finger protein 33A"/>
    <property type="match status" value="1"/>
</dbReference>
<feature type="domain" description="C2H2-type" evidence="16">
    <location>
        <begin position="637"/>
        <end position="664"/>
    </location>
</feature>
<dbReference type="SUPFAM" id="SSF57667">
    <property type="entry name" value="beta-beta-alpha zinc fingers"/>
    <property type="match status" value="5"/>
</dbReference>
<evidence type="ECO:0000256" key="6">
    <source>
        <dbReference type="ARBA" id="ARBA00022723"/>
    </source>
</evidence>
<dbReference type="SUPFAM" id="SSF82199">
    <property type="entry name" value="SET domain"/>
    <property type="match status" value="1"/>
</dbReference>
<sequence length="801" mass="91346">MTHTRKRVVASKKFKMRKRKTESNTWESDLKSKCTIRKDFDSKTKTSVNTISASVSSETLNSDQTIDDLNSVCVKIETDEWYNTASDFYSDCAKSKQVLWEERHPDCNKQDGFTSECVKSEQMECEVMRQDVTSQACFNSVCVNKNTTFNSNAHDGLHSVCGATQPFLNPITDQGYITTYDFNNECGIAKQYIKTETDNGNTSSNDHNALCDHTYSKTPENQAKLADLNSVYLTREEIEISNVEEYSAKSAVGGGTIQMDQYSNLNVPRHSNSEKDGENAVTRTASPFLEPTKIKLEENGDHVKNRMKKKGSTEKDKTYSQERNLASCNDLGPYCGEFEGNCPVHGPYNYIQDKEVPEKDPLKAEHTLPDCLEIKTSKIAGAGLGVFSKEKLESRIMFGPYGGDIMIITDNHKSGYCWQRKIYKDGKGSHFVDAQNKATSNWMRYVNCAMTEADRNLVGLHYKGGIYYCTFKPVSPGEELLVWYRDELARELGLIGPQNLLSSYSSKDSDHFKEHMSIHAGERPYTCEECGKAFKQSDHLKRHMMIHSGERPFKCEECGYACSQSSTLKTHMRIHTGERPYKCEECGYACNRNSDLKTHMRIHSGERLKKCEVCGKAFKQSGYLKTHMRIHTEEVPCKCEVCGKAFKHSSTLKSHMRIHARERLYKCEECGYACNQSSDLKKHMSIHSGERPYKCEECGYACNQNSTLKTHMRIHTGERPFKCEECGYTCKESSTLKRHMRMHTRERPYKCEECGYACNQSYDLKRHMRIHTGERPYKCEVCGKAFKHSGSLKTHMRIHSG</sequence>
<reference evidence="18" key="1">
    <citation type="journal article" date="2019" name="bioRxiv">
        <title>The Genome of the Zebra Mussel, Dreissena polymorpha: A Resource for Invasive Species Research.</title>
        <authorList>
            <person name="McCartney M.A."/>
            <person name="Auch B."/>
            <person name="Kono T."/>
            <person name="Mallez S."/>
            <person name="Zhang Y."/>
            <person name="Obille A."/>
            <person name="Becker A."/>
            <person name="Abrahante J.E."/>
            <person name="Garbe J."/>
            <person name="Badalamenti J.P."/>
            <person name="Herman A."/>
            <person name="Mangelson H."/>
            <person name="Liachko I."/>
            <person name="Sullivan S."/>
            <person name="Sone E.D."/>
            <person name="Koren S."/>
            <person name="Silverstein K.A.T."/>
            <person name="Beckman K.B."/>
            <person name="Gohl D.M."/>
        </authorList>
    </citation>
    <scope>NUCLEOTIDE SEQUENCE</scope>
    <source>
        <strain evidence="18">Duluth1</strain>
        <tissue evidence="18">Whole animal</tissue>
    </source>
</reference>
<evidence type="ECO:0000256" key="9">
    <source>
        <dbReference type="ARBA" id="ARBA00022833"/>
    </source>
</evidence>
<dbReference type="Pfam" id="PF13465">
    <property type="entry name" value="zf-H2C2_2"/>
    <property type="match status" value="1"/>
</dbReference>
<keyword evidence="5" id="KW-0949">S-adenosyl-L-methionine</keyword>
<feature type="domain" description="C2H2-type" evidence="16">
    <location>
        <begin position="665"/>
        <end position="692"/>
    </location>
</feature>
<keyword evidence="4" id="KW-0808">Transferase</keyword>
<evidence type="ECO:0000256" key="11">
    <source>
        <dbReference type="ARBA" id="ARBA00023125"/>
    </source>
</evidence>
<protein>
    <submittedName>
        <fullName evidence="18">Uncharacterized protein</fullName>
    </submittedName>
</protein>
<keyword evidence="3" id="KW-0489">Methyltransferase</keyword>
<reference evidence="18" key="2">
    <citation type="submission" date="2020-11" db="EMBL/GenBank/DDBJ databases">
        <authorList>
            <person name="McCartney M.A."/>
            <person name="Auch B."/>
            <person name="Kono T."/>
            <person name="Mallez S."/>
            <person name="Becker A."/>
            <person name="Gohl D.M."/>
            <person name="Silverstein K.A.T."/>
            <person name="Koren S."/>
            <person name="Bechman K.B."/>
            <person name="Herman A."/>
            <person name="Abrahante J.E."/>
            <person name="Garbe J."/>
        </authorList>
    </citation>
    <scope>NUCLEOTIDE SEQUENCE</scope>
    <source>
        <strain evidence="18">Duluth1</strain>
        <tissue evidence="18">Whole animal</tissue>
    </source>
</reference>
<dbReference type="GO" id="GO:0042054">
    <property type="term" value="F:histone methyltransferase activity"/>
    <property type="evidence" value="ECO:0007669"/>
    <property type="project" value="InterPro"/>
</dbReference>
<evidence type="ECO:0000313" key="18">
    <source>
        <dbReference type="EMBL" id="KAH3829662.1"/>
    </source>
</evidence>
<dbReference type="Gene3D" id="3.30.160.60">
    <property type="entry name" value="Classic Zinc Finger"/>
    <property type="match status" value="10"/>
</dbReference>
<evidence type="ECO:0000256" key="2">
    <source>
        <dbReference type="ARBA" id="ARBA00006991"/>
    </source>
</evidence>
<evidence type="ECO:0000256" key="8">
    <source>
        <dbReference type="ARBA" id="ARBA00022771"/>
    </source>
</evidence>
<evidence type="ECO:0000256" key="13">
    <source>
        <dbReference type="ARBA" id="ARBA00023242"/>
    </source>
</evidence>
<dbReference type="GO" id="GO:0001228">
    <property type="term" value="F:DNA-binding transcription activator activity, RNA polymerase II-specific"/>
    <property type="evidence" value="ECO:0007669"/>
    <property type="project" value="TreeGrafter"/>
</dbReference>
<keyword evidence="8 14" id="KW-0863">Zinc-finger</keyword>
<evidence type="ECO:0000256" key="1">
    <source>
        <dbReference type="ARBA" id="ARBA00004123"/>
    </source>
</evidence>
<keyword evidence="19" id="KW-1185">Reference proteome</keyword>
<dbReference type="SMART" id="SM00317">
    <property type="entry name" value="SET"/>
    <property type="match status" value="1"/>
</dbReference>
<name>A0A9D4H7F3_DREPO</name>
<dbReference type="Pfam" id="PF21549">
    <property type="entry name" value="PRDM2_PR"/>
    <property type="match status" value="1"/>
</dbReference>
<dbReference type="FunFam" id="3.30.160.60:FF:000303">
    <property type="entry name" value="Zinc finger protein 41"/>
    <property type="match status" value="1"/>
</dbReference>
<evidence type="ECO:0000256" key="4">
    <source>
        <dbReference type="ARBA" id="ARBA00022679"/>
    </source>
</evidence>
<dbReference type="CDD" id="cd19193">
    <property type="entry name" value="PR-SET_PRDM7_9"/>
    <property type="match status" value="1"/>
</dbReference>
<dbReference type="InterPro" id="IPR056438">
    <property type="entry name" value="Znf-C2H2_CTCF"/>
</dbReference>
<dbReference type="AlphaFoldDB" id="A0A9D4H7F3"/>
<dbReference type="Pfam" id="PF23611">
    <property type="entry name" value="zf-C2H2_16"/>
    <property type="match status" value="3"/>
</dbReference>
<keyword evidence="9" id="KW-0862">Zinc</keyword>
<dbReference type="FunFam" id="3.30.160.60:FF:000446">
    <property type="entry name" value="Zinc finger protein"/>
    <property type="match status" value="5"/>
</dbReference>
<feature type="domain" description="C2H2-type" evidence="16">
    <location>
        <begin position="553"/>
        <end position="580"/>
    </location>
</feature>
<dbReference type="Pfam" id="PF00096">
    <property type="entry name" value="zf-C2H2"/>
    <property type="match status" value="5"/>
</dbReference>